<proteinExistence type="predicted"/>
<evidence type="ECO:0000313" key="1">
    <source>
        <dbReference type="EMBL" id="KAG0422488.1"/>
    </source>
</evidence>
<organism evidence="1 2">
    <name type="scientific">Ixodes persulcatus</name>
    <name type="common">Taiga tick</name>
    <dbReference type="NCBI Taxonomy" id="34615"/>
    <lineage>
        <taxon>Eukaryota</taxon>
        <taxon>Metazoa</taxon>
        <taxon>Ecdysozoa</taxon>
        <taxon>Arthropoda</taxon>
        <taxon>Chelicerata</taxon>
        <taxon>Arachnida</taxon>
        <taxon>Acari</taxon>
        <taxon>Parasitiformes</taxon>
        <taxon>Ixodida</taxon>
        <taxon>Ixodoidea</taxon>
        <taxon>Ixodidae</taxon>
        <taxon>Ixodinae</taxon>
        <taxon>Ixodes</taxon>
    </lineage>
</organism>
<accession>A0AC60PPK9</accession>
<gene>
    <name evidence="1" type="ORF">HPB47_001692</name>
</gene>
<dbReference type="EMBL" id="JABSTQ010010223">
    <property type="protein sequence ID" value="KAG0422488.1"/>
    <property type="molecule type" value="Genomic_DNA"/>
</dbReference>
<evidence type="ECO:0000313" key="2">
    <source>
        <dbReference type="Proteomes" id="UP000805193"/>
    </source>
</evidence>
<sequence length="230" mass="24943">MDNVTVLGGATLPEEIKDVLNKGPKYSFKPSTSRPELLAMVQRVANSAGEQNREGAIGDGIDCLKDSSEMVFLEARQPFHTAPNVLLLPFCRSETGLGVFSRPPKLRSELKDGKEPEASVNPEAGSASALTKLLLKVAAMCDAVTQRLAVQYSREPELRPQLMGPVYIGYNDAKSIADFLGELDAFKAASDASESLVISRILPLALQSSAACWLKLQPPFTSIAEFERQF</sequence>
<reference evidence="1 2" key="1">
    <citation type="journal article" date="2020" name="Cell">
        <title>Large-Scale Comparative Analyses of Tick Genomes Elucidate Their Genetic Diversity and Vector Capacities.</title>
        <authorList>
            <consortium name="Tick Genome and Microbiome Consortium (TIGMIC)"/>
            <person name="Jia N."/>
            <person name="Wang J."/>
            <person name="Shi W."/>
            <person name="Du L."/>
            <person name="Sun Y."/>
            <person name="Zhan W."/>
            <person name="Jiang J.F."/>
            <person name="Wang Q."/>
            <person name="Zhang B."/>
            <person name="Ji P."/>
            <person name="Bell-Sakyi L."/>
            <person name="Cui X.M."/>
            <person name="Yuan T.T."/>
            <person name="Jiang B.G."/>
            <person name="Yang W.F."/>
            <person name="Lam T.T."/>
            <person name="Chang Q.C."/>
            <person name="Ding S.J."/>
            <person name="Wang X.J."/>
            <person name="Zhu J.G."/>
            <person name="Ruan X.D."/>
            <person name="Zhao L."/>
            <person name="Wei J.T."/>
            <person name="Ye R.Z."/>
            <person name="Que T.C."/>
            <person name="Du C.H."/>
            <person name="Zhou Y.H."/>
            <person name="Cheng J.X."/>
            <person name="Dai P.F."/>
            <person name="Guo W.B."/>
            <person name="Han X.H."/>
            <person name="Huang E.J."/>
            <person name="Li L.F."/>
            <person name="Wei W."/>
            <person name="Gao Y.C."/>
            <person name="Liu J.Z."/>
            <person name="Shao H.Z."/>
            <person name="Wang X."/>
            <person name="Wang C.C."/>
            <person name="Yang T.C."/>
            <person name="Huo Q.B."/>
            <person name="Li W."/>
            <person name="Chen H.Y."/>
            <person name="Chen S.E."/>
            <person name="Zhou L.G."/>
            <person name="Ni X.B."/>
            <person name="Tian J.H."/>
            <person name="Sheng Y."/>
            <person name="Liu T."/>
            <person name="Pan Y.S."/>
            <person name="Xia L.Y."/>
            <person name="Li J."/>
            <person name="Zhao F."/>
            <person name="Cao W.C."/>
        </authorList>
    </citation>
    <scope>NUCLEOTIDE SEQUENCE [LARGE SCALE GENOMIC DNA]</scope>
    <source>
        <strain evidence="1">Iper-2018</strain>
    </source>
</reference>
<protein>
    <submittedName>
        <fullName evidence="1">Uncharacterized protein</fullName>
    </submittedName>
</protein>
<comment type="caution">
    <text evidence="1">The sequence shown here is derived from an EMBL/GenBank/DDBJ whole genome shotgun (WGS) entry which is preliminary data.</text>
</comment>
<name>A0AC60PPK9_IXOPE</name>
<dbReference type="Proteomes" id="UP000805193">
    <property type="component" value="Unassembled WGS sequence"/>
</dbReference>
<keyword evidence="2" id="KW-1185">Reference proteome</keyword>